<dbReference type="AlphaFoldDB" id="T1HLB3"/>
<sequence length="91" mass="9822">MLKLWELFSCQVIRVAAGVAGLLLAFITLAIKTYNCVTLGICKSDKEMNGKTVIITGANSGIGYETALDIAKRGARVIMACRNMELAQKAR</sequence>
<dbReference type="EMBL" id="ACPB03010981">
    <property type="status" value="NOT_ANNOTATED_CDS"/>
    <property type="molecule type" value="Genomic_DNA"/>
</dbReference>
<dbReference type="GO" id="GO:0016491">
    <property type="term" value="F:oxidoreductase activity"/>
    <property type="evidence" value="ECO:0007669"/>
    <property type="project" value="UniProtKB-KW"/>
</dbReference>
<dbReference type="EnsemblMetazoa" id="RPRC004837-RA">
    <property type="protein sequence ID" value="RPRC004837-PA"/>
    <property type="gene ID" value="RPRC004837"/>
</dbReference>
<accession>T1HLB3</accession>
<dbReference type="HOGENOM" id="CLU_178734_0_0_1"/>
<organism evidence="2 3">
    <name type="scientific">Rhodnius prolixus</name>
    <name type="common">Triatomid bug</name>
    <dbReference type="NCBI Taxonomy" id="13249"/>
    <lineage>
        <taxon>Eukaryota</taxon>
        <taxon>Metazoa</taxon>
        <taxon>Ecdysozoa</taxon>
        <taxon>Arthropoda</taxon>
        <taxon>Hexapoda</taxon>
        <taxon>Insecta</taxon>
        <taxon>Pterygota</taxon>
        <taxon>Neoptera</taxon>
        <taxon>Paraneoptera</taxon>
        <taxon>Hemiptera</taxon>
        <taxon>Heteroptera</taxon>
        <taxon>Panheteroptera</taxon>
        <taxon>Cimicomorpha</taxon>
        <taxon>Reduviidae</taxon>
        <taxon>Triatominae</taxon>
        <taxon>Rhodnius</taxon>
    </lineage>
</organism>
<dbReference type="InterPro" id="IPR002347">
    <property type="entry name" value="SDR_fam"/>
</dbReference>
<evidence type="ECO:0008006" key="4">
    <source>
        <dbReference type="Google" id="ProtNLM"/>
    </source>
</evidence>
<evidence type="ECO:0000313" key="2">
    <source>
        <dbReference type="EnsemblMetazoa" id="RPRC004837-PA"/>
    </source>
</evidence>
<dbReference type="Pfam" id="PF00106">
    <property type="entry name" value="adh_short"/>
    <property type="match status" value="1"/>
</dbReference>
<keyword evidence="3" id="KW-1185">Reference proteome</keyword>
<dbReference type="VEuPathDB" id="VectorBase:RPRC004837"/>
<evidence type="ECO:0000256" key="1">
    <source>
        <dbReference type="ARBA" id="ARBA00023002"/>
    </source>
</evidence>
<dbReference type="PANTHER" id="PTHR43157">
    <property type="entry name" value="PHOSPHATIDYLINOSITOL-GLYCAN BIOSYNTHESIS CLASS F PROTEIN-RELATED"/>
    <property type="match status" value="1"/>
</dbReference>
<dbReference type="STRING" id="13249.T1HLB3"/>
<protein>
    <recommendedName>
        <fullName evidence="4">Retinol dehydrogenase 11</fullName>
    </recommendedName>
</protein>
<dbReference type="Proteomes" id="UP000015103">
    <property type="component" value="Unassembled WGS sequence"/>
</dbReference>
<evidence type="ECO:0000313" key="3">
    <source>
        <dbReference type="Proteomes" id="UP000015103"/>
    </source>
</evidence>
<dbReference type="InterPro" id="IPR036291">
    <property type="entry name" value="NAD(P)-bd_dom_sf"/>
</dbReference>
<dbReference type="PANTHER" id="PTHR43157:SF31">
    <property type="entry name" value="PHOSPHATIDYLINOSITOL-GLYCAN BIOSYNTHESIS CLASS F PROTEIN"/>
    <property type="match status" value="1"/>
</dbReference>
<keyword evidence="1" id="KW-0560">Oxidoreductase</keyword>
<dbReference type="InParanoid" id="T1HLB3"/>
<name>T1HLB3_RHOPR</name>
<proteinExistence type="predicted"/>
<dbReference type="Gene3D" id="3.40.50.720">
    <property type="entry name" value="NAD(P)-binding Rossmann-like Domain"/>
    <property type="match status" value="1"/>
</dbReference>
<dbReference type="eggNOG" id="KOG1208">
    <property type="taxonomic scope" value="Eukaryota"/>
</dbReference>
<dbReference type="SUPFAM" id="SSF51735">
    <property type="entry name" value="NAD(P)-binding Rossmann-fold domains"/>
    <property type="match status" value="1"/>
</dbReference>
<reference evidence="2" key="1">
    <citation type="submission" date="2015-05" db="UniProtKB">
        <authorList>
            <consortium name="EnsemblMetazoa"/>
        </authorList>
    </citation>
    <scope>IDENTIFICATION</scope>
</reference>